<dbReference type="InterPro" id="IPR003660">
    <property type="entry name" value="HAMP_dom"/>
</dbReference>
<evidence type="ECO:0000256" key="13">
    <source>
        <dbReference type="ARBA" id="ARBA00023136"/>
    </source>
</evidence>
<keyword evidence="13 15" id="KW-0472">Membrane</keyword>
<dbReference type="InterPro" id="IPR003594">
    <property type="entry name" value="HATPase_dom"/>
</dbReference>
<keyword evidence="7 15" id="KW-0812">Transmembrane</keyword>
<dbReference type="Gene3D" id="3.30.565.10">
    <property type="entry name" value="Histidine kinase-like ATPase, C-terminal domain"/>
    <property type="match status" value="1"/>
</dbReference>
<dbReference type="Pfam" id="PF00672">
    <property type="entry name" value="HAMP"/>
    <property type="match status" value="1"/>
</dbReference>
<reference evidence="18 19" key="1">
    <citation type="submission" date="2020-04" db="EMBL/GenBank/DDBJ databases">
        <title>Genome sequencing of novel species.</title>
        <authorList>
            <person name="Heo J."/>
            <person name="Kim S.-J."/>
            <person name="Kim J.-S."/>
            <person name="Hong S.-B."/>
            <person name="Kwon S.-W."/>
        </authorList>
    </citation>
    <scope>NUCLEOTIDE SEQUENCE [LARGE SCALE GENOMIC DNA]</scope>
    <source>
        <strain evidence="18 19">MFER-1</strain>
    </source>
</reference>
<dbReference type="InterPro" id="IPR036890">
    <property type="entry name" value="HATPase_C_sf"/>
</dbReference>
<proteinExistence type="predicted"/>
<dbReference type="EC" id="2.7.13.3" evidence="3"/>
<dbReference type="EMBL" id="CP051680">
    <property type="protein sequence ID" value="QJD86300.1"/>
    <property type="molecule type" value="Genomic_DNA"/>
</dbReference>
<sequence length="465" mass="52015">MKARTFLVTLLLFLLFFNLAIFLFSAITLRTNLDSSRERSLGEHYFIASTYGKDLYALESRGTVGEEALGSLFRSYSTYYGKQGVALELSDRVGTLYSSLPKNLQLSGDSPTAIPGERTVTTTKQNDRTYVLVTGNLPAPYESYTLNYLYDVTGNLSAWSRMTGMLFLLGIVFCTLLALCLHFVLGRVFKPLRQISEASKSIAQGEYGNRIRVTRHDELSEMADSFNHMAEEIQQQMEQLKLAAEQKQRFIDNFAHELRTPLTSIYGYAEYIQKVALTEDDKLEATDYIMSESRRLQNLAHQLLELATLGRSDIVLETVELEDLFRKTAETLKLKLEDREVRLSWKCRLDSVRGDRNLLESLVVNLADNAVKACSPGGQVRLEAYVESERPVIVVSDDGKGMTKEQLGRITEAFYRVDQARSRADGGAGLGLSLCEQIAASHGAELSFASQIGRGTISKITFTTS</sequence>
<keyword evidence="11 15" id="KW-1133">Transmembrane helix</keyword>
<dbReference type="Pfam" id="PF00512">
    <property type="entry name" value="HisKA"/>
    <property type="match status" value="1"/>
</dbReference>
<keyword evidence="12" id="KW-0902">Two-component regulatory system</keyword>
<dbReference type="PANTHER" id="PTHR45528:SF1">
    <property type="entry name" value="SENSOR HISTIDINE KINASE CPXA"/>
    <property type="match status" value="1"/>
</dbReference>
<feature type="transmembrane region" description="Helical" evidence="15">
    <location>
        <begin position="165"/>
        <end position="185"/>
    </location>
</feature>
<keyword evidence="14" id="KW-0175">Coiled coil</keyword>
<dbReference type="Proteomes" id="UP000502248">
    <property type="component" value="Chromosome"/>
</dbReference>
<evidence type="ECO:0000256" key="3">
    <source>
        <dbReference type="ARBA" id="ARBA00012438"/>
    </source>
</evidence>
<dbReference type="GO" id="GO:0000155">
    <property type="term" value="F:phosphorelay sensor kinase activity"/>
    <property type="evidence" value="ECO:0007669"/>
    <property type="project" value="InterPro"/>
</dbReference>
<accession>A0A7Z2ZNY6</accession>
<dbReference type="SMART" id="SM00304">
    <property type="entry name" value="HAMP"/>
    <property type="match status" value="1"/>
</dbReference>
<evidence type="ECO:0000256" key="1">
    <source>
        <dbReference type="ARBA" id="ARBA00000085"/>
    </source>
</evidence>
<dbReference type="CDD" id="cd06225">
    <property type="entry name" value="HAMP"/>
    <property type="match status" value="1"/>
</dbReference>
<evidence type="ECO:0000256" key="6">
    <source>
        <dbReference type="ARBA" id="ARBA00022679"/>
    </source>
</evidence>
<keyword evidence="5" id="KW-0597">Phosphoprotein</keyword>
<dbReference type="SUPFAM" id="SSF55874">
    <property type="entry name" value="ATPase domain of HSP90 chaperone/DNA topoisomerase II/histidine kinase"/>
    <property type="match status" value="1"/>
</dbReference>
<dbReference type="InterPro" id="IPR003661">
    <property type="entry name" value="HisK_dim/P_dom"/>
</dbReference>
<dbReference type="RefSeq" id="WP_169282549.1">
    <property type="nucleotide sequence ID" value="NZ_CP051680.1"/>
</dbReference>
<dbReference type="PANTHER" id="PTHR45528">
    <property type="entry name" value="SENSOR HISTIDINE KINASE CPXA"/>
    <property type="match status" value="1"/>
</dbReference>
<evidence type="ECO:0000256" key="5">
    <source>
        <dbReference type="ARBA" id="ARBA00022553"/>
    </source>
</evidence>
<dbReference type="Pfam" id="PF02518">
    <property type="entry name" value="HATPase_c"/>
    <property type="match status" value="1"/>
</dbReference>
<dbReference type="InterPro" id="IPR050398">
    <property type="entry name" value="HssS/ArlS-like"/>
</dbReference>
<feature type="domain" description="HAMP" evidence="17">
    <location>
        <begin position="186"/>
        <end position="238"/>
    </location>
</feature>
<keyword evidence="4" id="KW-1003">Cell membrane</keyword>
<dbReference type="InterPro" id="IPR005467">
    <property type="entry name" value="His_kinase_dom"/>
</dbReference>
<comment type="catalytic activity">
    <reaction evidence="1">
        <text>ATP + protein L-histidine = ADP + protein N-phospho-L-histidine.</text>
        <dbReference type="EC" id="2.7.13.3"/>
    </reaction>
</comment>
<dbReference type="FunFam" id="1.10.287.130:FF:000001">
    <property type="entry name" value="Two-component sensor histidine kinase"/>
    <property type="match status" value="1"/>
</dbReference>
<dbReference type="SMART" id="SM00387">
    <property type="entry name" value="HATPase_c"/>
    <property type="match status" value="1"/>
</dbReference>
<dbReference type="AlphaFoldDB" id="A0A7Z2ZNY6"/>
<evidence type="ECO:0000313" key="19">
    <source>
        <dbReference type="Proteomes" id="UP000502248"/>
    </source>
</evidence>
<evidence type="ECO:0000256" key="2">
    <source>
        <dbReference type="ARBA" id="ARBA00004651"/>
    </source>
</evidence>
<dbReference type="InterPro" id="IPR004358">
    <property type="entry name" value="Sig_transdc_His_kin-like_C"/>
</dbReference>
<keyword evidence="6" id="KW-0808">Transferase</keyword>
<keyword evidence="19" id="KW-1185">Reference proteome</keyword>
<evidence type="ECO:0000256" key="12">
    <source>
        <dbReference type="ARBA" id="ARBA00023012"/>
    </source>
</evidence>
<comment type="subcellular location">
    <subcellularLocation>
        <location evidence="2">Cell membrane</location>
        <topology evidence="2">Multi-pass membrane protein</topology>
    </subcellularLocation>
</comment>
<keyword evidence="9 18" id="KW-0418">Kinase</keyword>
<dbReference type="Gene3D" id="6.10.340.10">
    <property type="match status" value="1"/>
</dbReference>
<dbReference type="SUPFAM" id="SSF47384">
    <property type="entry name" value="Homodimeric domain of signal transducing histidine kinase"/>
    <property type="match status" value="1"/>
</dbReference>
<protein>
    <recommendedName>
        <fullName evidence="3">histidine kinase</fullName>
        <ecNumber evidence="3">2.7.13.3</ecNumber>
    </recommendedName>
</protein>
<dbReference type="SUPFAM" id="SSF158472">
    <property type="entry name" value="HAMP domain-like"/>
    <property type="match status" value="1"/>
</dbReference>
<organism evidence="18 19">
    <name type="scientific">Cohnella herbarum</name>
    <dbReference type="NCBI Taxonomy" id="2728023"/>
    <lineage>
        <taxon>Bacteria</taxon>
        <taxon>Bacillati</taxon>
        <taxon>Bacillota</taxon>
        <taxon>Bacilli</taxon>
        <taxon>Bacillales</taxon>
        <taxon>Paenibacillaceae</taxon>
        <taxon>Cohnella</taxon>
    </lineage>
</organism>
<dbReference type="CDD" id="cd00082">
    <property type="entry name" value="HisKA"/>
    <property type="match status" value="1"/>
</dbReference>
<evidence type="ECO:0000256" key="11">
    <source>
        <dbReference type="ARBA" id="ARBA00022989"/>
    </source>
</evidence>
<feature type="coiled-coil region" evidence="14">
    <location>
        <begin position="223"/>
        <end position="253"/>
    </location>
</feature>
<dbReference type="PROSITE" id="PS50885">
    <property type="entry name" value="HAMP"/>
    <property type="match status" value="1"/>
</dbReference>
<evidence type="ECO:0000256" key="15">
    <source>
        <dbReference type="SAM" id="Phobius"/>
    </source>
</evidence>
<feature type="domain" description="Histidine kinase" evidence="16">
    <location>
        <begin position="253"/>
        <end position="465"/>
    </location>
</feature>
<dbReference type="SMART" id="SM00388">
    <property type="entry name" value="HisKA"/>
    <property type="match status" value="1"/>
</dbReference>
<keyword evidence="8" id="KW-0547">Nucleotide-binding</keyword>
<evidence type="ECO:0000256" key="8">
    <source>
        <dbReference type="ARBA" id="ARBA00022741"/>
    </source>
</evidence>
<evidence type="ECO:0000313" key="18">
    <source>
        <dbReference type="EMBL" id="QJD86300.1"/>
    </source>
</evidence>
<dbReference type="PROSITE" id="PS50109">
    <property type="entry name" value="HIS_KIN"/>
    <property type="match status" value="1"/>
</dbReference>
<evidence type="ECO:0000259" key="17">
    <source>
        <dbReference type="PROSITE" id="PS50885"/>
    </source>
</evidence>
<evidence type="ECO:0000256" key="4">
    <source>
        <dbReference type="ARBA" id="ARBA00022475"/>
    </source>
</evidence>
<dbReference type="KEGG" id="cheb:HH215_26110"/>
<dbReference type="GO" id="GO:0005886">
    <property type="term" value="C:plasma membrane"/>
    <property type="evidence" value="ECO:0007669"/>
    <property type="project" value="UniProtKB-SubCell"/>
</dbReference>
<name>A0A7Z2ZNY6_9BACL</name>
<dbReference type="Gene3D" id="1.10.287.130">
    <property type="match status" value="1"/>
</dbReference>
<dbReference type="InterPro" id="IPR036097">
    <property type="entry name" value="HisK_dim/P_sf"/>
</dbReference>
<evidence type="ECO:0000256" key="14">
    <source>
        <dbReference type="SAM" id="Coils"/>
    </source>
</evidence>
<evidence type="ECO:0000256" key="7">
    <source>
        <dbReference type="ARBA" id="ARBA00022692"/>
    </source>
</evidence>
<evidence type="ECO:0000256" key="10">
    <source>
        <dbReference type="ARBA" id="ARBA00022840"/>
    </source>
</evidence>
<evidence type="ECO:0000256" key="9">
    <source>
        <dbReference type="ARBA" id="ARBA00022777"/>
    </source>
</evidence>
<evidence type="ECO:0000259" key="16">
    <source>
        <dbReference type="PROSITE" id="PS50109"/>
    </source>
</evidence>
<gene>
    <name evidence="18" type="ORF">HH215_26110</name>
</gene>
<dbReference type="GO" id="GO:0005524">
    <property type="term" value="F:ATP binding"/>
    <property type="evidence" value="ECO:0007669"/>
    <property type="project" value="UniProtKB-KW"/>
</dbReference>
<dbReference type="PRINTS" id="PR00344">
    <property type="entry name" value="BCTRLSENSOR"/>
</dbReference>
<dbReference type="CDD" id="cd00075">
    <property type="entry name" value="HATPase"/>
    <property type="match status" value="1"/>
</dbReference>
<keyword evidence="10" id="KW-0067">ATP-binding</keyword>